<proteinExistence type="predicted"/>
<evidence type="ECO:0000256" key="1">
    <source>
        <dbReference type="SAM" id="SignalP"/>
    </source>
</evidence>
<gene>
    <name evidence="2" type="ORF">PN36_06420</name>
</gene>
<feature type="signal peptide" evidence="1">
    <location>
        <begin position="1"/>
        <end position="22"/>
    </location>
</feature>
<protein>
    <recommendedName>
        <fullName evidence="4">Secreted protein</fullName>
    </recommendedName>
</protein>
<dbReference type="AlphaFoldDB" id="A0A4E0RTQ2"/>
<evidence type="ECO:0000313" key="2">
    <source>
        <dbReference type="EMBL" id="TGO03444.1"/>
    </source>
</evidence>
<organism evidence="2 3">
    <name type="scientific">Candidatus Thiomargarita nelsonii</name>
    <dbReference type="NCBI Taxonomy" id="1003181"/>
    <lineage>
        <taxon>Bacteria</taxon>
        <taxon>Pseudomonadati</taxon>
        <taxon>Pseudomonadota</taxon>
        <taxon>Gammaproteobacteria</taxon>
        <taxon>Thiotrichales</taxon>
        <taxon>Thiotrichaceae</taxon>
        <taxon>Thiomargarita</taxon>
    </lineage>
</organism>
<keyword evidence="1" id="KW-0732">Signal</keyword>
<feature type="chain" id="PRO_5020037947" description="Secreted protein" evidence="1">
    <location>
        <begin position="23"/>
        <end position="161"/>
    </location>
</feature>
<evidence type="ECO:0000313" key="3">
    <source>
        <dbReference type="Proteomes" id="UP000030428"/>
    </source>
</evidence>
<dbReference type="Proteomes" id="UP000030428">
    <property type="component" value="Unassembled WGS sequence"/>
</dbReference>
<dbReference type="EMBL" id="JSZA02000018">
    <property type="protein sequence ID" value="TGO03444.1"/>
    <property type="molecule type" value="Genomic_DNA"/>
</dbReference>
<evidence type="ECO:0008006" key="4">
    <source>
        <dbReference type="Google" id="ProtNLM"/>
    </source>
</evidence>
<sequence length="161" mass="18611">MKIKLAIGLCLSASLLFNSSFAQEATPSTEKAAPAVAPGEVLETAIDNYMKAWKEEDFATMRGYENWEGGPELGEVKYIQSFDAHFRVHNWKITKTLDIGNDEYKVWLLMDHNLPKQIAGFLPPDQTVRSTRFQWWKKQGDKFVHLFHIERQRLMELIVPK</sequence>
<keyword evidence="3" id="KW-1185">Reference proteome</keyword>
<name>A0A4E0RTQ2_9GAMM</name>
<reference evidence="2 3" key="1">
    <citation type="journal article" date="2016" name="Front. Microbiol.">
        <title>Single-Cell (Meta-)Genomics of a Dimorphic Candidatus Thiomargarita nelsonii Reveals Genomic Plasticity.</title>
        <authorList>
            <person name="Flood B.E."/>
            <person name="Fliss P."/>
            <person name="Jones D.S."/>
            <person name="Dick G.J."/>
            <person name="Jain S."/>
            <person name="Kaster A.K."/>
            <person name="Winkel M."/>
            <person name="Mussmann M."/>
            <person name="Bailey J."/>
        </authorList>
    </citation>
    <scope>NUCLEOTIDE SEQUENCE [LARGE SCALE GENOMIC DNA]</scope>
    <source>
        <strain evidence="2">Hydrate Ridge</strain>
    </source>
</reference>
<comment type="caution">
    <text evidence="2">The sequence shown here is derived from an EMBL/GenBank/DDBJ whole genome shotgun (WGS) entry which is preliminary data.</text>
</comment>
<accession>A0A4E0RTQ2</accession>